<evidence type="ECO:0000313" key="1">
    <source>
        <dbReference type="EMBL" id="MEQ2243770.1"/>
    </source>
</evidence>
<dbReference type="Proteomes" id="UP001482620">
    <property type="component" value="Unassembled WGS sequence"/>
</dbReference>
<proteinExistence type="predicted"/>
<evidence type="ECO:0000313" key="2">
    <source>
        <dbReference type="Proteomes" id="UP001482620"/>
    </source>
</evidence>
<organism evidence="1 2">
    <name type="scientific">Ilyodon furcidens</name>
    <name type="common">goldbreast splitfin</name>
    <dbReference type="NCBI Taxonomy" id="33524"/>
    <lineage>
        <taxon>Eukaryota</taxon>
        <taxon>Metazoa</taxon>
        <taxon>Chordata</taxon>
        <taxon>Craniata</taxon>
        <taxon>Vertebrata</taxon>
        <taxon>Euteleostomi</taxon>
        <taxon>Actinopterygii</taxon>
        <taxon>Neopterygii</taxon>
        <taxon>Teleostei</taxon>
        <taxon>Neoteleostei</taxon>
        <taxon>Acanthomorphata</taxon>
        <taxon>Ovalentaria</taxon>
        <taxon>Atherinomorphae</taxon>
        <taxon>Cyprinodontiformes</taxon>
        <taxon>Goodeidae</taxon>
        <taxon>Ilyodon</taxon>
    </lineage>
</organism>
<comment type="caution">
    <text evidence="1">The sequence shown here is derived from an EMBL/GenBank/DDBJ whole genome shotgun (WGS) entry which is preliminary data.</text>
</comment>
<sequence length="114" mass="13008">MCRIQRQARRWSGGDDACVPWWLDSLRSAELRGPPNAACSFHFVFISTDLLSAFIEALSGIVLLHNILLKGCDCLRWINMDLFLQTALNHSVKQPFKHMDSYNCSYLCDTVKKS</sequence>
<gene>
    <name evidence="1" type="ORF">ILYODFUR_010251</name>
</gene>
<protein>
    <submittedName>
        <fullName evidence="1">Uncharacterized protein</fullName>
    </submittedName>
</protein>
<reference evidence="1 2" key="1">
    <citation type="submission" date="2021-06" db="EMBL/GenBank/DDBJ databases">
        <authorList>
            <person name="Palmer J.M."/>
        </authorList>
    </citation>
    <scope>NUCLEOTIDE SEQUENCE [LARGE SCALE GENOMIC DNA]</scope>
    <source>
        <strain evidence="2">if_2019</strain>
        <tissue evidence="1">Muscle</tissue>
    </source>
</reference>
<name>A0ABV0UH39_9TELE</name>
<dbReference type="EMBL" id="JAHRIQ010070252">
    <property type="protein sequence ID" value="MEQ2243770.1"/>
    <property type="molecule type" value="Genomic_DNA"/>
</dbReference>
<accession>A0ABV0UH39</accession>
<keyword evidence="2" id="KW-1185">Reference proteome</keyword>